<dbReference type="PATRIC" id="fig|1293598.4.peg.1947"/>
<dbReference type="AlphaFoldDB" id="A0A0R2N4T3"/>
<evidence type="ECO:0000313" key="2">
    <source>
        <dbReference type="Proteomes" id="UP000050969"/>
    </source>
</evidence>
<accession>A0A0R2N4T3</accession>
<dbReference type="STRING" id="1293598.IV56_GL001871"/>
<comment type="caution">
    <text evidence="1">The sequence shown here is derived from an EMBL/GenBank/DDBJ whole genome shotgun (WGS) entry which is preliminary data.</text>
</comment>
<keyword evidence="2" id="KW-1185">Reference proteome</keyword>
<sequence>MANLKTYDVTFHTLDGKSIIKRNVNSEHNNERVWEDAVERFDTDHLFIRMNDKTLVSLLRSAIVRIDMTELESDQEKSQDRRDEFRNAIYTLGQMGL</sequence>
<proteinExistence type="predicted"/>
<evidence type="ECO:0000313" key="1">
    <source>
        <dbReference type="EMBL" id="KRO18074.1"/>
    </source>
</evidence>
<reference evidence="1 2" key="1">
    <citation type="journal article" date="2015" name="Genome Announc.">
        <title>Expanding the biotechnology potential of lactobacilli through comparative genomics of 213 strains and associated genera.</title>
        <authorList>
            <person name="Sun Z."/>
            <person name="Harris H.M."/>
            <person name="McCann A."/>
            <person name="Guo C."/>
            <person name="Argimon S."/>
            <person name="Zhang W."/>
            <person name="Yang X."/>
            <person name="Jeffery I.B."/>
            <person name="Cooney J.C."/>
            <person name="Kagawa T.F."/>
            <person name="Liu W."/>
            <person name="Song Y."/>
            <person name="Salvetti E."/>
            <person name="Wrobel A."/>
            <person name="Rasinkangas P."/>
            <person name="Parkhill J."/>
            <person name="Rea M.C."/>
            <person name="O'Sullivan O."/>
            <person name="Ritari J."/>
            <person name="Douillard F.P."/>
            <person name="Paul Ross R."/>
            <person name="Yang R."/>
            <person name="Briner A.E."/>
            <person name="Felis G.E."/>
            <person name="de Vos W.M."/>
            <person name="Barrangou R."/>
            <person name="Klaenhammer T.R."/>
            <person name="Caufield P.W."/>
            <person name="Cui Y."/>
            <person name="Zhang H."/>
            <person name="O'Toole P.W."/>
        </authorList>
    </citation>
    <scope>NUCLEOTIDE SEQUENCE [LARGE SCALE GENOMIC DNA]</scope>
    <source>
        <strain evidence="1 2">DSM 24301</strain>
    </source>
</reference>
<name>A0A0R2N4T3_9LACO</name>
<organism evidence="1 2">
    <name type="scientific">Lacticaseibacillus saniviri JCM 17471 = DSM 24301</name>
    <dbReference type="NCBI Taxonomy" id="1293598"/>
    <lineage>
        <taxon>Bacteria</taxon>
        <taxon>Bacillati</taxon>
        <taxon>Bacillota</taxon>
        <taxon>Bacilli</taxon>
        <taxon>Lactobacillales</taxon>
        <taxon>Lactobacillaceae</taxon>
        <taxon>Lacticaseibacillus</taxon>
    </lineage>
</organism>
<protein>
    <submittedName>
        <fullName evidence="1">Uncharacterized protein</fullName>
    </submittedName>
</protein>
<gene>
    <name evidence="1" type="ORF">IV56_GL001871</name>
</gene>
<dbReference type="EMBL" id="JQCE01000006">
    <property type="protein sequence ID" value="KRO18074.1"/>
    <property type="molecule type" value="Genomic_DNA"/>
</dbReference>
<dbReference type="Proteomes" id="UP000050969">
    <property type="component" value="Unassembled WGS sequence"/>
</dbReference>